<comment type="caution">
    <text evidence="9">The sequence shown here is derived from an EMBL/GenBank/DDBJ whole genome shotgun (WGS) entry which is preliminary data.</text>
</comment>
<keyword evidence="5" id="KW-0804">Transcription</keyword>
<dbReference type="Gene3D" id="1.10.10.60">
    <property type="entry name" value="Homeodomain-like"/>
    <property type="match status" value="1"/>
</dbReference>
<dbReference type="GO" id="GO:0005634">
    <property type="term" value="C:nucleus"/>
    <property type="evidence" value="ECO:0007669"/>
    <property type="project" value="UniProtKB-SubCell"/>
</dbReference>
<evidence type="ECO:0000313" key="10">
    <source>
        <dbReference type="Proteomes" id="UP001345219"/>
    </source>
</evidence>
<feature type="domain" description="Myb-like" evidence="7">
    <location>
        <begin position="9"/>
        <end position="49"/>
    </location>
</feature>
<keyword evidence="2" id="KW-0677">Repeat</keyword>
<evidence type="ECO:0000256" key="6">
    <source>
        <dbReference type="ARBA" id="ARBA00023242"/>
    </source>
</evidence>
<keyword evidence="6" id="KW-0539">Nucleus</keyword>
<gene>
    <name evidence="9" type="ORF">SAY87_018149</name>
</gene>
<proteinExistence type="predicted"/>
<sequence>MGRAPCCDKASVKKGPWSPEEDAKLKAYIEKYGTGGNWIALPQKIDHNQDASSSEDSAHPLALSNSAMERLQLHMQLQRLNSPLSICNNMAFWPKMHPVHEKMIRTLQPTTELFDHHSQIDPSNIELDPRTGGDLNVSAFYNPTSISAHSMITSLHHNPIKISDSVNHSTGPEQMMMYGNDSMQPGEVSCLIHGDHHQMAAAGILGDHYSRASGGDGFVSQENQNQQQMMLDYDCFKGILEGSSSWDGLASVDANASGNMFQGYGSGYSHQP</sequence>
<dbReference type="PROSITE" id="PS50090">
    <property type="entry name" value="MYB_LIKE"/>
    <property type="match status" value="1"/>
</dbReference>
<dbReference type="AlphaFoldDB" id="A0AAN7QTI9"/>
<dbReference type="InterPro" id="IPR017930">
    <property type="entry name" value="Myb_dom"/>
</dbReference>
<accession>A0AAN7QTI9</accession>
<dbReference type="Proteomes" id="UP001345219">
    <property type="component" value="Chromosome 14"/>
</dbReference>
<comment type="subcellular location">
    <subcellularLocation>
        <location evidence="1">Nucleus</location>
    </subcellularLocation>
</comment>
<keyword evidence="3" id="KW-0805">Transcription regulation</keyword>
<keyword evidence="4" id="KW-0238">DNA-binding</keyword>
<evidence type="ECO:0000256" key="2">
    <source>
        <dbReference type="ARBA" id="ARBA00022737"/>
    </source>
</evidence>
<dbReference type="EMBL" id="JAXIOK010000002">
    <property type="protein sequence ID" value="KAK4777962.1"/>
    <property type="molecule type" value="Genomic_DNA"/>
</dbReference>
<dbReference type="Pfam" id="PF00249">
    <property type="entry name" value="Myb_DNA-binding"/>
    <property type="match status" value="1"/>
</dbReference>
<evidence type="ECO:0000256" key="4">
    <source>
        <dbReference type="ARBA" id="ARBA00023125"/>
    </source>
</evidence>
<evidence type="ECO:0000256" key="3">
    <source>
        <dbReference type="ARBA" id="ARBA00023015"/>
    </source>
</evidence>
<name>A0AAN7QTI9_9MYRT</name>
<dbReference type="PANTHER" id="PTHR48000">
    <property type="entry name" value="OS09G0431300 PROTEIN"/>
    <property type="match status" value="1"/>
</dbReference>
<evidence type="ECO:0000313" key="9">
    <source>
        <dbReference type="EMBL" id="KAK4777962.1"/>
    </source>
</evidence>
<evidence type="ECO:0000259" key="8">
    <source>
        <dbReference type="PROSITE" id="PS51294"/>
    </source>
</evidence>
<organism evidence="9 10">
    <name type="scientific">Trapa incisa</name>
    <dbReference type="NCBI Taxonomy" id="236973"/>
    <lineage>
        <taxon>Eukaryota</taxon>
        <taxon>Viridiplantae</taxon>
        <taxon>Streptophyta</taxon>
        <taxon>Embryophyta</taxon>
        <taxon>Tracheophyta</taxon>
        <taxon>Spermatophyta</taxon>
        <taxon>Magnoliopsida</taxon>
        <taxon>eudicotyledons</taxon>
        <taxon>Gunneridae</taxon>
        <taxon>Pentapetalae</taxon>
        <taxon>rosids</taxon>
        <taxon>malvids</taxon>
        <taxon>Myrtales</taxon>
        <taxon>Lythraceae</taxon>
        <taxon>Trapa</taxon>
    </lineage>
</organism>
<dbReference type="SUPFAM" id="SSF46689">
    <property type="entry name" value="Homeodomain-like"/>
    <property type="match status" value="1"/>
</dbReference>
<protein>
    <submittedName>
        <fullName evidence="9">Uncharacterized protein</fullName>
    </submittedName>
</protein>
<dbReference type="CDD" id="cd00167">
    <property type="entry name" value="SANT"/>
    <property type="match status" value="1"/>
</dbReference>
<dbReference type="InterPro" id="IPR001005">
    <property type="entry name" value="SANT/Myb"/>
</dbReference>
<dbReference type="GO" id="GO:0003677">
    <property type="term" value="F:DNA binding"/>
    <property type="evidence" value="ECO:0007669"/>
    <property type="project" value="UniProtKB-KW"/>
</dbReference>
<dbReference type="PROSITE" id="PS51294">
    <property type="entry name" value="HTH_MYB"/>
    <property type="match status" value="1"/>
</dbReference>
<dbReference type="PANTHER" id="PTHR48000:SF46">
    <property type="entry name" value="TRANSCRIPTION FACTOR MYB36"/>
    <property type="match status" value="1"/>
</dbReference>
<evidence type="ECO:0000256" key="1">
    <source>
        <dbReference type="ARBA" id="ARBA00004123"/>
    </source>
</evidence>
<feature type="domain" description="HTH myb-type" evidence="8">
    <location>
        <begin position="9"/>
        <end position="35"/>
    </location>
</feature>
<reference evidence="9 10" key="1">
    <citation type="journal article" date="2023" name="Hortic Res">
        <title>Pangenome of water caltrop reveals structural variations and asymmetric subgenome divergence after allopolyploidization.</title>
        <authorList>
            <person name="Zhang X."/>
            <person name="Chen Y."/>
            <person name="Wang L."/>
            <person name="Yuan Y."/>
            <person name="Fang M."/>
            <person name="Shi L."/>
            <person name="Lu R."/>
            <person name="Comes H.P."/>
            <person name="Ma Y."/>
            <person name="Chen Y."/>
            <person name="Huang G."/>
            <person name="Zhou Y."/>
            <person name="Zheng Z."/>
            <person name="Qiu Y."/>
        </authorList>
    </citation>
    <scope>NUCLEOTIDE SEQUENCE [LARGE SCALE GENOMIC DNA]</scope>
    <source>
        <tissue evidence="9">Roots</tissue>
    </source>
</reference>
<keyword evidence="10" id="KW-1185">Reference proteome</keyword>
<dbReference type="InterPro" id="IPR009057">
    <property type="entry name" value="Homeodomain-like_sf"/>
</dbReference>
<evidence type="ECO:0000259" key="7">
    <source>
        <dbReference type="PROSITE" id="PS50090"/>
    </source>
</evidence>
<evidence type="ECO:0000256" key="5">
    <source>
        <dbReference type="ARBA" id="ARBA00023163"/>
    </source>
</evidence>